<name>A0A7K3NRA1_9BACT</name>
<feature type="compositionally biased region" description="Basic and acidic residues" evidence="1">
    <location>
        <begin position="63"/>
        <end position="85"/>
    </location>
</feature>
<accession>A0A7K3NRA1</accession>
<protein>
    <recommendedName>
        <fullName evidence="3">IPT/TIG domain-containing protein</fullName>
    </recommendedName>
</protein>
<keyword evidence="5" id="KW-1185">Reference proteome</keyword>
<keyword evidence="2" id="KW-0732">Signal</keyword>
<evidence type="ECO:0000313" key="4">
    <source>
        <dbReference type="EMBL" id="NDY58681.1"/>
    </source>
</evidence>
<dbReference type="RefSeq" id="WP_163303751.1">
    <property type="nucleotide sequence ID" value="NZ_JAAGRQ010000127.1"/>
</dbReference>
<evidence type="ECO:0000313" key="5">
    <source>
        <dbReference type="Proteomes" id="UP000469724"/>
    </source>
</evidence>
<comment type="caution">
    <text evidence="4">The sequence shown here is derived from an EMBL/GenBank/DDBJ whole genome shotgun (WGS) entry which is preliminary data.</text>
</comment>
<dbReference type="Pfam" id="PF01833">
    <property type="entry name" value="TIG"/>
    <property type="match status" value="1"/>
</dbReference>
<sequence length="270" mass="29499">MIMKTACRSLLCLLGVLILYALPGLAEETPKSIAASASTSDASSSADQKTQAEQKPTSIDAPSPRRETTSSADKPHPPGEHDPKEAATPPPSRDAATNTEKQPPKAEHPPQDIEILPACRSSVYVFDKRKNPSEITGFLLNGERTENVFKLPFPLNGFAVYEVALPWNDKTDFRVGLKVQDSLIFDKHVTLEKNLPPCFWPRPCIISVSPARVLEGGKLTITGTHLGTDNTDLTLYIRNNTPIVSRPLHNPLMSLRNSLERSRSSVSAVV</sequence>
<dbReference type="InterPro" id="IPR002909">
    <property type="entry name" value="IPT_dom"/>
</dbReference>
<organism evidence="4 5">
    <name type="scientific">Desulfolutivibrio sulfodismutans</name>
    <dbReference type="NCBI Taxonomy" id="63561"/>
    <lineage>
        <taxon>Bacteria</taxon>
        <taxon>Pseudomonadati</taxon>
        <taxon>Thermodesulfobacteriota</taxon>
        <taxon>Desulfovibrionia</taxon>
        <taxon>Desulfovibrionales</taxon>
        <taxon>Desulfovibrionaceae</taxon>
        <taxon>Desulfolutivibrio</taxon>
    </lineage>
</organism>
<dbReference type="Proteomes" id="UP000469724">
    <property type="component" value="Unassembled WGS sequence"/>
</dbReference>
<feature type="region of interest" description="Disordered" evidence="1">
    <location>
        <begin position="35"/>
        <end position="113"/>
    </location>
</feature>
<dbReference type="EMBL" id="JAAGRQ010000127">
    <property type="protein sequence ID" value="NDY58681.1"/>
    <property type="molecule type" value="Genomic_DNA"/>
</dbReference>
<reference evidence="4 5" key="1">
    <citation type="submission" date="2020-02" db="EMBL/GenBank/DDBJ databases">
        <title>Comparative genomics of sulfur disproportionating microorganisms.</title>
        <authorList>
            <person name="Ward L.M."/>
            <person name="Bertran E."/>
            <person name="Johnston D.T."/>
        </authorList>
    </citation>
    <scope>NUCLEOTIDE SEQUENCE [LARGE SCALE GENOMIC DNA]</scope>
    <source>
        <strain evidence="4 5">DSM 3696</strain>
    </source>
</reference>
<feature type="compositionally biased region" description="Low complexity" evidence="1">
    <location>
        <begin position="35"/>
        <end position="51"/>
    </location>
</feature>
<evidence type="ECO:0000256" key="1">
    <source>
        <dbReference type="SAM" id="MobiDB-lite"/>
    </source>
</evidence>
<evidence type="ECO:0000256" key="2">
    <source>
        <dbReference type="SAM" id="SignalP"/>
    </source>
</evidence>
<proteinExistence type="predicted"/>
<feature type="signal peptide" evidence="2">
    <location>
        <begin position="1"/>
        <end position="26"/>
    </location>
</feature>
<evidence type="ECO:0000259" key="3">
    <source>
        <dbReference type="Pfam" id="PF01833"/>
    </source>
</evidence>
<gene>
    <name evidence="4" type="ORF">G3N56_18250</name>
</gene>
<dbReference type="AlphaFoldDB" id="A0A7K3NRA1"/>
<feature type="chain" id="PRO_5029625390" description="IPT/TIG domain-containing protein" evidence="2">
    <location>
        <begin position="27"/>
        <end position="270"/>
    </location>
</feature>
<feature type="domain" description="IPT/TIG" evidence="3">
    <location>
        <begin position="203"/>
        <end position="241"/>
    </location>
</feature>
<feature type="compositionally biased region" description="Basic and acidic residues" evidence="1">
    <location>
        <begin position="102"/>
        <end position="111"/>
    </location>
</feature>